<dbReference type="SUPFAM" id="SSF69255">
    <property type="entry name" value="gp5 N-terminal domain-like"/>
    <property type="match status" value="1"/>
</dbReference>
<dbReference type="PANTHER" id="PTHR32305:SF15">
    <property type="entry name" value="PROTEIN RHSA-RELATED"/>
    <property type="match status" value="1"/>
</dbReference>
<dbReference type="STRING" id="1367847.JCM7686_1959"/>
<dbReference type="Gene3D" id="4.10.220.110">
    <property type="match status" value="1"/>
</dbReference>
<organism evidence="6 7">
    <name type="scientific">Paracoccus aminophilus JCM 7686</name>
    <dbReference type="NCBI Taxonomy" id="1367847"/>
    <lineage>
        <taxon>Bacteria</taxon>
        <taxon>Pseudomonadati</taxon>
        <taxon>Pseudomonadota</taxon>
        <taxon>Alphaproteobacteria</taxon>
        <taxon>Rhodobacterales</taxon>
        <taxon>Paracoccaceae</taxon>
        <taxon>Paracoccus</taxon>
    </lineage>
</organism>
<proteinExistence type="inferred from homology"/>
<dbReference type="InterPro" id="IPR017847">
    <property type="entry name" value="T6SS_RhsGE_Vgr_subset"/>
</dbReference>
<gene>
    <name evidence="6" type="ORF">JCM7686_1959</name>
</gene>
<dbReference type="Pfam" id="PF22178">
    <property type="entry name" value="Gp5_trimer_C"/>
    <property type="match status" value="1"/>
</dbReference>
<dbReference type="NCBIfam" id="TIGR03361">
    <property type="entry name" value="VI_Rhs_Vgr"/>
    <property type="match status" value="1"/>
</dbReference>
<dbReference type="AlphaFoldDB" id="S5Y052"/>
<dbReference type="InterPro" id="IPR054030">
    <property type="entry name" value="Gp5_Vgr_C"/>
</dbReference>
<dbReference type="InterPro" id="IPR037026">
    <property type="entry name" value="Vgr_OB-fold_dom_sf"/>
</dbReference>
<dbReference type="GO" id="GO:0005576">
    <property type="term" value="C:extracellular region"/>
    <property type="evidence" value="ECO:0007669"/>
    <property type="project" value="UniProtKB-SubCell"/>
</dbReference>
<reference evidence="6 7" key="1">
    <citation type="journal article" date="2014" name="BMC Genomics">
        <title>Architecture and functions of a multipartite genome of the methylotrophic bacterium Paracoccus aminophilus JCM 7686, containing primary and secondary chromids.</title>
        <authorList>
            <person name="Dziewit L."/>
            <person name="Czarnecki J."/>
            <person name="Wibberg D."/>
            <person name="Radlinska M."/>
            <person name="Mrozek P."/>
            <person name="Szymczak M."/>
            <person name="Schluter A."/>
            <person name="Puhler A."/>
            <person name="Bartosik D."/>
        </authorList>
    </citation>
    <scope>NUCLEOTIDE SEQUENCE [LARGE SCALE GENOMIC DNA]</scope>
    <source>
        <strain evidence="6">JCM 7686</strain>
    </source>
</reference>
<keyword evidence="3" id="KW-0964">Secreted</keyword>
<dbReference type="SUPFAM" id="SSF69279">
    <property type="entry name" value="Phage tail proteins"/>
    <property type="match status" value="2"/>
</dbReference>
<dbReference type="Gene3D" id="2.30.110.50">
    <property type="match status" value="1"/>
</dbReference>
<comment type="subcellular location">
    <subcellularLocation>
        <location evidence="1">Secreted</location>
    </subcellularLocation>
</comment>
<dbReference type="InterPro" id="IPR006533">
    <property type="entry name" value="T6SS_Vgr_RhsGE"/>
</dbReference>
<name>S5Y052_PARAH</name>
<evidence type="ECO:0000256" key="2">
    <source>
        <dbReference type="ARBA" id="ARBA00005558"/>
    </source>
</evidence>
<evidence type="ECO:0000259" key="5">
    <source>
        <dbReference type="Pfam" id="PF22178"/>
    </source>
</evidence>
<keyword evidence="7" id="KW-1185">Reference proteome</keyword>
<dbReference type="Gene3D" id="3.55.50.10">
    <property type="entry name" value="Baseplate protein-like domains"/>
    <property type="match status" value="1"/>
</dbReference>
<dbReference type="Gene3D" id="2.40.50.230">
    <property type="entry name" value="Gp5 N-terminal domain"/>
    <property type="match status" value="1"/>
</dbReference>
<dbReference type="PANTHER" id="PTHR32305">
    <property type="match status" value="1"/>
</dbReference>
<dbReference type="Pfam" id="PF05954">
    <property type="entry name" value="Phage_GPD"/>
    <property type="match status" value="1"/>
</dbReference>
<accession>S5Y052</accession>
<sequence length="684" mass="76145">MNVQLRQTDRLGHLTTVLGPDVLVLLRFDGSDHLSELFEYRVEALSAERDLDFDSLMGTHASVTIEGREGARHFDGIVTQARWIGSGENGHRYDLTLRPWFWLAGRRRNQRIFHNKTVTQILQELFADYASLGDPAFDFALTGDYPVLEYTVQYRESDLDFARRQMERHGISFFFRHAEGSHTLVLTDDVSSHPNVGAREFKPFDAHHQAEGEHFWEWAPERNITTGAVRLTDFNFKTPLAAMEVDRQGDAAHAQGKIESFDYPGDYLDRGRGKTVVGLRNDGERGGDKRHRAAGDCISLGSGMQVSLSGDPVPGTGETYLVLSSSYHFLSEAYGSGSPASDGYAFNGAWTMMPASAPMTPPRRTAVPVVQGPQTAMVVGDGEIDCDEFGRILVRFHWDLKDAYSMRCRVSQNWAGAGWGGMVIPRIGMEVVVEFLEGDPDKPLVTGCVYNGKSAAPYDLPANKTRSTFRTNTHQGKGFNELRFEDQADKEEIFVHAQKDMNLEILNDRAKRVRHDQLEFVGHDKSIEVKGDHDEVVAGNMSIAVGENPLTELIRSKAKILFDKVGTIFDKLKIPDPFNFGKGNYQLYVEKTKSEVVGIGSSEVVGAGKSIFVGHTFQTTVGKYHSLIVRGSDETDIGKKKVLRVGEQLTIKVGKHAMISMSKEGDIVFEGKHIHLKADKISKN</sequence>
<dbReference type="Proteomes" id="UP000015480">
    <property type="component" value="Chromosome"/>
</dbReference>
<evidence type="ECO:0000259" key="4">
    <source>
        <dbReference type="Pfam" id="PF04717"/>
    </source>
</evidence>
<evidence type="ECO:0000313" key="7">
    <source>
        <dbReference type="Proteomes" id="UP000015480"/>
    </source>
</evidence>
<dbReference type="SUPFAM" id="SSF69349">
    <property type="entry name" value="Phage fibre proteins"/>
    <property type="match status" value="2"/>
</dbReference>
<dbReference type="Pfam" id="PF04717">
    <property type="entry name" value="Phage_base_V"/>
    <property type="match status" value="1"/>
</dbReference>
<feature type="domain" description="Gp5/Type VI secretion system Vgr C-terminal trimerisation" evidence="5">
    <location>
        <begin position="467"/>
        <end position="549"/>
    </location>
</feature>
<dbReference type="PATRIC" id="fig|1367847.3.peg.1952"/>
<feature type="domain" description="Gp5/Type VI secretion system Vgr protein OB-fold" evidence="4">
    <location>
        <begin position="385"/>
        <end position="450"/>
    </location>
</feature>
<protein>
    <submittedName>
        <fullName evidence="6">Type VI secretion system, Vgr family protein</fullName>
    </submittedName>
</protein>
<dbReference type="InterPro" id="IPR006531">
    <property type="entry name" value="Gp5/Vgr_OB"/>
</dbReference>
<comment type="similarity">
    <text evidence="2">Belongs to the VgrG protein family.</text>
</comment>
<dbReference type="RefSeq" id="WP_020950698.1">
    <property type="nucleotide sequence ID" value="NC_022041.1"/>
</dbReference>
<evidence type="ECO:0000256" key="1">
    <source>
        <dbReference type="ARBA" id="ARBA00004613"/>
    </source>
</evidence>
<dbReference type="NCBIfam" id="TIGR01646">
    <property type="entry name" value="vgr_GE"/>
    <property type="match status" value="1"/>
</dbReference>
<dbReference type="KEGG" id="pami:JCM7686_1959"/>
<dbReference type="HOGENOM" id="CLU_004121_8_2_5"/>
<evidence type="ECO:0000256" key="3">
    <source>
        <dbReference type="ARBA" id="ARBA00022525"/>
    </source>
</evidence>
<dbReference type="EMBL" id="CP006650">
    <property type="protein sequence ID" value="AGT09060.1"/>
    <property type="molecule type" value="Genomic_DNA"/>
</dbReference>
<dbReference type="eggNOG" id="COG3501">
    <property type="taxonomic scope" value="Bacteria"/>
</dbReference>
<evidence type="ECO:0000313" key="6">
    <source>
        <dbReference type="EMBL" id="AGT09060.1"/>
    </source>
</evidence>
<dbReference type="InterPro" id="IPR050708">
    <property type="entry name" value="T6SS_VgrG/RHS"/>
</dbReference>
<dbReference type="OrthoDB" id="9762420at2"/>